<evidence type="ECO:0000256" key="8">
    <source>
        <dbReference type="ARBA" id="ARBA00023242"/>
    </source>
</evidence>
<evidence type="ECO:0000256" key="9">
    <source>
        <dbReference type="PROSITE-ProRule" id="PRU01016"/>
    </source>
</evidence>
<keyword evidence="3 9" id="KW-0489">Methyltransferase</keyword>
<evidence type="ECO:0000313" key="13">
    <source>
        <dbReference type="RefSeq" id="XP_016465878.1"/>
    </source>
</evidence>
<dbReference type="InterPro" id="IPR050390">
    <property type="entry name" value="C5-Methyltransferase"/>
</dbReference>
<dbReference type="PaxDb" id="4097-A0A1S3ZNN7"/>
<dbReference type="PROSITE" id="PS51680">
    <property type="entry name" value="SAM_MT_DRM"/>
    <property type="match status" value="1"/>
</dbReference>
<feature type="compositionally biased region" description="Acidic residues" evidence="10">
    <location>
        <begin position="1"/>
        <end position="11"/>
    </location>
</feature>
<dbReference type="PANTHER" id="PTHR23068">
    <property type="entry name" value="DNA CYTOSINE-5- -METHYLTRANSFERASE 3-RELATED"/>
    <property type="match status" value="1"/>
</dbReference>
<dbReference type="InterPro" id="IPR001525">
    <property type="entry name" value="C5_MeTfrase"/>
</dbReference>
<dbReference type="InterPro" id="IPR029063">
    <property type="entry name" value="SAM-dependent_MTases_sf"/>
</dbReference>
<feature type="domain" description="SAM-dependent MTase DRM-type" evidence="12">
    <location>
        <begin position="693"/>
        <end position="1019"/>
    </location>
</feature>
<keyword evidence="6" id="KW-0677">Repeat</keyword>
<dbReference type="SMR" id="A0A1S3ZNN7"/>
<evidence type="ECO:0000256" key="3">
    <source>
        <dbReference type="ARBA" id="ARBA00022603"/>
    </source>
</evidence>
<feature type="domain" description="UBA" evidence="11">
    <location>
        <begin position="473"/>
        <end position="513"/>
    </location>
</feature>
<dbReference type="InterPro" id="IPR015940">
    <property type="entry name" value="UBA"/>
</dbReference>
<dbReference type="RefSeq" id="XP_016465878.1">
    <property type="nucleotide sequence ID" value="XM_016610392.1"/>
</dbReference>
<feature type="region of interest" description="Disordered" evidence="10">
    <location>
        <begin position="1"/>
        <end position="26"/>
    </location>
</feature>
<evidence type="ECO:0000259" key="11">
    <source>
        <dbReference type="PROSITE" id="PS50030"/>
    </source>
</evidence>
<organism evidence="13">
    <name type="scientific">Nicotiana tabacum</name>
    <name type="common">Common tobacco</name>
    <dbReference type="NCBI Taxonomy" id="4097"/>
    <lineage>
        <taxon>Eukaryota</taxon>
        <taxon>Viridiplantae</taxon>
        <taxon>Streptophyta</taxon>
        <taxon>Embryophyta</taxon>
        <taxon>Tracheophyta</taxon>
        <taxon>Spermatophyta</taxon>
        <taxon>Magnoliopsida</taxon>
        <taxon>eudicotyledons</taxon>
        <taxon>Gunneridae</taxon>
        <taxon>Pentapetalae</taxon>
        <taxon>asterids</taxon>
        <taxon>lamiids</taxon>
        <taxon>Solanales</taxon>
        <taxon>Solanaceae</taxon>
        <taxon>Nicotianoideae</taxon>
        <taxon>Nicotianeae</taxon>
        <taxon>Nicotiana</taxon>
    </lineage>
</organism>
<comment type="similarity">
    <text evidence="9">Belongs to the class I-like SAM-binding methyltransferase superfamily. C5-methyltransferase family.</text>
</comment>
<proteinExistence type="inferred from homology"/>
<evidence type="ECO:0000256" key="10">
    <source>
        <dbReference type="SAM" id="MobiDB-lite"/>
    </source>
</evidence>
<dbReference type="PROSITE" id="PS50030">
    <property type="entry name" value="UBA"/>
    <property type="match status" value="1"/>
</dbReference>
<keyword evidence="5 9" id="KW-0949">S-adenosyl-L-methionine</keyword>
<dbReference type="GO" id="GO:0005634">
    <property type="term" value="C:nucleus"/>
    <property type="evidence" value="ECO:0000318"/>
    <property type="project" value="GO_Central"/>
</dbReference>
<sequence length="1019" mass="115193">MANDDEIELVSDDPQGQSVEQESEEIRKLRQQLSNVYQAWVYGQPPPQGLSEGTSTVPLATQPPLHSTSDHILLPGYVPNYSLHAAPDTSNVRPPVAPVRNTPLVVSGAPVYTIPPPFHAYNGQYHYPNMAFRVSTPYNQTPQYESPVEKEKLARTEYKPVGQVEMTVGTIQEGTKLEINPSRDVSLIVKGAPSSEKGAGHNRALYLIVKCEGHYVKRFMVDGDSSVDVFPLSTLQSMKINTDRIRPSNVRIRPWIHTTRDVPSTLHQMLKFEHNRQEIIVHGEDESSIYKDPLIPCIEAREGCEPIVYQAFEVVAVDYVEDGKPILHPRLSAASLMVAALIMRQGYRKTARTSVGATPYQLFYGTEAVIPAEVEIPSLRIIAESEIEDTEWVKNRLEQLMLIDEKRFLTSFWSYRSEKNDKNLSGEDNDNIDWDTEDELEIQDTRFSSCADLRTTEQHAAGCDGEASSSSVPSKSNFIQQFAVMGFREESIVKAIEQNGENEGLVLDALLTLKALEDSPEEQPNTCSQLEPCIGSDDSSSEYNEKFMDDVYEEDSWSSDSGSDCIYSAKQCYLKDESSSLFEKEQLLVNMGYQVEEASIAMERCGPGASLVELTDFIYAAQMAREEDAYLPEDVKPKLKHMLNGSGGSMKRTLYNELCKRKKQRVICDEETIRLPKHMIGYGIPTESVSPMAKRTLPEQAIGPPFFYYENVALAPKGVWDAISRFLYDIEPEFVDSKYFCSAARKRGYIHNLPVENRFPLLPLPPCTIHEALPLTKKWWPSWDTRTQLNCLQTSIASARLTDRIRKAMEDFNGEPPMRVQKYILDECRKWNLVWVGRNKVAPLEPDEVEMLLGFPKNHTRGISRTDRYKSLGNSFQIDTVAYHLSVLKEKFPDGINVLSLFSGIGGAEVALYRLGIRLKNVISVEICEVNRNIMRSWWEQTNQRGSLIEFDDVQQLNGDRLEKLIDSYGRFDLVIGGSPCNNLTGSNRVSRDGLEGKESSLFFHYVRILDLVKLIMSR</sequence>
<dbReference type="STRING" id="4097.A0A1S3ZNN7"/>
<evidence type="ECO:0000256" key="6">
    <source>
        <dbReference type="ARBA" id="ARBA00022737"/>
    </source>
</evidence>
<name>A0A1S3ZNN7_TOBAC</name>
<evidence type="ECO:0000256" key="5">
    <source>
        <dbReference type="ARBA" id="ARBA00022691"/>
    </source>
</evidence>
<dbReference type="GO" id="GO:0003677">
    <property type="term" value="F:DNA binding"/>
    <property type="evidence" value="ECO:0007669"/>
    <property type="project" value="UniProtKB-KW"/>
</dbReference>
<dbReference type="Gene3D" id="3.40.50.150">
    <property type="entry name" value="Vaccinia Virus protein VP39"/>
    <property type="match status" value="2"/>
</dbReference>
<dbReference type="KEGG" id="nta:107788687"/>
<comment type="subcellular location">
    <subcellularLocation>
        <location evidence="1">Nucleus</location>
    </subcellularLocation>
</comment>
<keyword evidence="7" id="KW-0238">DNA-binding</keyword>
<evidence type="ECO:0000256" key="4">
    <source>
        <dbReference type="ARBA" id="ARBA00022679"/>
    </source>
</evidence>
<dbReference type="OrthoDB" id="641149at2759"/>
<keyword evidence="8" id="KW-0539">Nucleus</keyword>
<dbReference type="PROSITE" id="PS51679">
    <property type="entry name" value="SAM_MT_C5"/>
    <property type="match status" value="1"/>
</dbReference>
<dbReference type="EC" id="2.1.1.37" evidence="2"/>
<gene>
    <name evidence="13" type="primary">LOC107788687</name>
</gene>
<evidence type="ECO:0000256" key="7">
    <source>
        <dbReference type="ARBA" id="ARBA00023125"/>
    </source>
</evidence>
<dbReference type="GO" id="GO:0032259">
    <property type="term" value="P:methylation"/>
    <property type="evidence" value="ECO:0007669"/>
    <property type="project" value="UniProtKB-KW"/>
</dbReference>
<dbReference type="PANTHER" id="PTHR23068:SF25">
    <property type="entry name" value="DNA (CYTOSINE-5)-METHYLTRANSFERASE DRM2"/>
    <property type="match status" value="1"/>
</dbReference>
<evidence type="ECO:0000256" key="1">
    <source>
        <dbReference type="ARBA" id="ARBA00004123"/>
    </source>
</evidence>
<dbReference type="Pfam" id="PF00145">
    <property type="entry name" value="DNA_methylase"/>
    <property type="match status" value="1"/>
</dbReference>
<accession>A0A1S3ZNN7</accession>
<evidence type="ECO:0000256" key="2">
    <source>
        <dbReference type="ARBA" id="ARBA00011975"/>
    </source>
</evidence>
<evidence type="ECO:0000259" key="12">
    <source>
        <dbReference type="PROSITE" id="PS51680"/>
    </source>
</evidence>
<reference evidence="13" key="1">
    <citation type="submission" date="2025-08" db="UniProtKB">
        <authorList>
            <consortium name="RefSeq"/>
        </authorList>
    </citation>
    <scope>IDENTIFICATION</scope>
</reference>
<keyword evidence="4 9" id="KW-0808">Transferase</keyword>
<feature type="active site" evidence="9">
    <location>
        <position position="981"/>
    </location>
</feature>
<dbReference type="InterPro" id="IPR030380">
    <property type="entry name" value="SAM_MeTfrase_DRM"/>
</dbReference>
<dbReference type="GO" id="GO:0003886">
    <property type="term" value="F:DNA (cytosine-5-)-methyltransferase activity"/>
    <property type="evidence" value="ECO:0000318"/>
    <property type="project" value="GO_Central"/>
</dbReference>
<dbReference type="SUPFAM" id="SSF53335">
    <property type="entry name" value="S-adenosyl-L-methionine-dependent methyltransferases"/>
    <property type="match status" value="2"/>
</dbReference>
<protein>
    <recommendedName>
        <fullName evidence="2">DNA (cytosine-5-)-methyltransferase</fullName>
        <ecNumber evidence="2">2.1.1.37</ecNumber>
    </recommendedName>
</protein>
<dbReference type="AlphaFoldDB" id="A0A1S3ZNN7"/>